<feature type="compositionally biased region" description="Polar residues" evidence="5">
    <location>
        <begin position="13"/>
        <end position="22"/>
    </location>
</feature>
<dbReference type="GO" id="GO:0005634">
    <property type="term" value="C:nucleus"/>
    <property type="evidence" value="ECO:0007669"/>
    <property type="project" value="UniProtKB-SubCell"/>
</dbReference>
<feature type="compositionally biased region" description="Basic and acidic residues" evidence="5">
    <location>
        <begin position="713"/>
        <end position="722"/>
    </location>
</feature>
<dbReference type="PANTHER" id="PTHR13859">
    <property type="entry name" value="ATROPHIN-RELATED"/>
    <property type="match status" value="1"/>
</dbReference>
<accession>A0A5J9WEB0</accession>
<dbReference type="Pfam" id="PF25826">
    <property type="entry name" value="DUF7952"/>
    <property type="match status" value="1"/>
</dbReference>
<feature type="region of interest" description="Disordered" evidence="5">
    <location>
        <begin position="548"/>
        <end position="569"/>
    </location>
</feature>
<dbReference type="InterPro" id="IPR056067">
    <property type="entry name" value="DUF7650"/>
</dbReference>
<dbReference type="InterPro" id="IPR009057">
    <property type="entry name" value="Homeodomain-like_sf"/>
</dbReference>
<comment type="caution">
    <text evidence="7">The sequence shown here is derived from an EMBL/GenBank/DDBJ whole genome shotgun (WGS) entry which is preliminary data.</text>
</comment>
<evidence type="ECO:0000256" key="2">
    <source>
        <dbReference type="ARBA" id="ARBA00023015"/>
    </source>
</evidence>
<dbReference type="FunFam" id="1.10.10.60:FF:000374">
    <property type="entry name" value="Arginine-glutamic acid dipeptide repeat protein"/>
    <property type="match status" value="1"/>
</dbReference>
<evidence type="ECO:0000256" key="5">
    <source>
        <dbReference type="SAM" id="MobiDB-lite"/>
    </source>
</evidence>
<feature type="region of interest" description="Disordered" evidence="5">
    <location>
        <begin position="696"/>
        <end position="883"/>
    </location>
</feature>
<sequence>MENKMESPDLENNGDQHSSEASLASDVIYDDLPVCPVGREHQAEIPNLVTEGERRELMTSSLSGSTFTGYGYPIAVGLALPITWTSRDEVKKEEELPLQTVLGTEARISLKEEESQMTSTGPGSSNTIKCDPTNGDPHTGMPVVQCDSDSNYAHDEKLASCSTQESLNFTANKLMQQREAKQLDPLPYSPLAFWSDLETELFLLGLYVFGKNLKLLSRFLGTKTVGDVLSYYYGKFYQRDAYKRWADCRKAKTKRCILGERIFQGSRLPELTSRLKLKIPKEAHDLLIEVFRSFSSSQTSFEEFVFTLKSTVGPEAFVEAVGIGKGKLDLTGFVTDQSKPSNPDLPTGKDCSSLASEDIIKFLTGDFRRSKTRSNDIFWEAVWPRLLAKGWHSEQPKDVSKTKNCLVFLVPGVKKFSRSKLTKGTHYFDCVSDVLKKVVADPVLLELEADGSTMGFLLTKMDELPKFTIIDTTLVEGEEPFKVRDLRNLPADANINFVFPHHLSKTVSDSSSEEQDASDGLSDDQGASRFTADVKEIEMAPAGSLQNMMAANGHSSNDRDDKIDLTSNYGLKTKTERRKYLSPVSKRRKLASCSNEQTSRRAFSFSKCVDLEKEKIKPLSTSSKPAAADAGESSQTKILASCSTKEKPSKQKMGAKNSLVNDGANEKMSMVKLIEDKSYECKEDAVAEVRSKINVDETKFAKKRAQVNVIKSNKQETHDDAKTSGSIHITSSNKQETHDDAKTSGSIHITSSGNHGGMKAGEAPSISNSSMVNDTSEETQKGQVSPQPDPANPRRHGTRNRPPTAKALEAVAFGLLGSGKRKGDPKNTVTNRPSQRARKATKDSVSMAASGEAENSMRATTDSSSMAVSGDAEKARMNAEAQQ</sequence>
<evidence type="ECO:0000256" key="4">
    <source>
        <dbReference type="ARBA" id="ARBA00023242"/>
    </source>
</evidence>
<keyword evidence="2" id="KW-0805">Transcription regulation</keyword>
<evidence type="ECO:0000256" key="1">
    <source>
        <dbReference type="ARBA" id="ARBA00004123"/>
    </source>
</evidence>
<dbReference type="SUPFAM" id="SSF46689">
    <property type="entry name" value="Homeodomain-like"/>
    <property type="match status" value="1"/>
</dbReference>
<keyword evidence="8" id="KW-1185">Reference proteome</keyword>
<evidence type="ECO:0000313" key="8">
    <source>
        <dbReference type="Proteomes" id="UP000324897"/>
    </source>
</evidence>
<gene>
    <name evidence="7" type="ORF">EJB05_06642</name>
</gene>
<feature type="region of interest" description="Disordered" evidence="5">
    <location>
        <begin position="508"/>
        <end position="527"/>
    </location>
</feature>
<proteinExistence type="predicted"/>
<evidence type="ECO:0000313" key="7">
    <source>
        <dbReference type="EMBL" id="TVU47062.1"/>
    </source>
</evidence>
<dbReference type="AlphaFoldDB" id="A0A5J9WEB0"/>
<dbReference type="EMBL" id="RWGY01000004">
    <property type="protein sequence ID" value="TVU47062.1"/>
    <property type="molecule type" value="Genomic_DNA"/>
</dbReference>
<dbReference type="Pfam" id="PF24662">
    <property type="entry name" value="DUF7650"/>
    <property type="match status" value="1"/>
</dbReference>
<reference evidence="7 8" key="1">
    <citation type="journal article" date="2019" name="Sci. Rep.">
        <title>A high-quality genome of Eragrostis curvula grass provides insights into Poaceae evolution and supports new strategies to enhance forage quality.</title>
        <authorList>
            <person name="Carballo J."/>
            <person name="Santos B.A.C.M."/>
            <person name="Zappacosta D."/>
            <person name="Garbus I."/>
            <person name="Selva J.P."/>
            <person name="Gallo C.A."/>
            <person name="Diaz A."/>
            <person name="Albertini E."/>
            <person name="Caccamo M."/>
            <person name="Echenique V."/>
        </authorList>
    </citation>
    <scope>NUCLEOTIDE SEQUENCE [LARGE SCALE GENOMIC DNA]</scope>
    <source>
        <strain evidence="8">cv. Victoria</strain>
        <tissue evidence="7">Leaf</tissue>
    </source>
</reference>
<dbReference type="GO" id="GO:0003714">
    <property type="term" value="F:transcription corepressor activity"/>
    <property type="evidence" value="ECO:0007669"/>
    <property type="project" value="TreeGrafter"/>
</dbReference>
<feature type="compositionally biased region" description="Polar residues" evidence="5">
    <location>
        <begin position="765"/>
        <end position="774"/>
    </location>
</feature>
<protein>
    <recommendedName>
        <fullName evidence="6">SANT domain-containing protein</fullName>
    </recommendedName>
</protein>
<dbReference type="Gene3D" id="1.10.10.60">
    <property type="entry name" value="Homeodomain-like"/>
    <property type="match status" value="1"/>
</dbReference>
<organism evidence="7 8">
    <name type="scientific">Eragrostis curvula</name>
    <name type="common">weeping love grass</name>
    <dbReference type="NCBI Taxonomy" id="38414"/>
    <lineage>
        <taxon>Eukaryota</taxon>
        <taxon>Viridiplantae</taxon>
        <taxon>Streptophyta</taxon>
        <taxon>Embryophyta</taxon>
        <taxon>Tracheophyta</taxon>
        <taxon>Spermatophyta</taxon>
        <taxon>Magnoliopsida</taxon>
        <taxon>Liliopsida</taxon>
        <taxon>Poales</taxon>
        <taxon>Poaceae</taxon>
        <taxon>PACMAD clade</taxon>
        <taxon>Chloridoideae</taxon>
        <taxon>Eragrostideae</taxon>
        <taxon>Eragrostidinae</taxon>
        <taxon>Eragrostis</taxon>
    </lineage>
</organism>
<dbReference type="PROSITE" id="PS51293">
    <property type="entry name" value="SANT"/>
    <property type="match status" value="1"/>
</dbReference>
<dbReference type="InterPro" id="IPR017884">
    <property type="entry name" value="SANT_dom"/>
</dbReference>
<evidence type="ECO:0000256" key="3">
    <source>
        <dbReference type="ARBA" id="ARBA00023163"/>
    </source>
</evidence>
<dbReference type="PANTHER" id="PTHR13859:SF21">
    <property type="entry name" value="SANT DOMAIN-CONTAINING PROTEIN"/>
    <property type="match status" value="1"/>
</dbReference>
<feature type="region of interest" description="Disordered" evidence="5">
    <location>
        <begin position="1"/>
        <end position="23"/>
    </location>
</feature>
<keyword evidence="3" id="KW-0804">Transcription</keyword>
<feature type="compositionally biased region" description="Polar residues" evidence="5">
    <location>
        <begin position="116"/>
        <end position="128"/>
    </location>
</feature>
<keyword evidence="4" id="KW-0539">Nucleus</keyword>
<dbReference type="Gramene" id="TVU47062">
    <property type="protein sequence ID" value="TVU47062"/>
    <property type="gene ID" value="EJB05_06642"/>
</dbReference>
<dbReference type="InterPro" id="IPR057712">
    <property type="entry name" value="DUF7952"/>
</dbReference>
<feature type="compositionally biased region" description="Polar residues" evidence="5">
    <location>
        <begin position="743"/>
        <end position="753"/>
    </location>
</feature>
<evidence type="ECO:0000259" key="6">
    <source>
        <dbReference type="PROSITE" id="PS51293"/>
    </source>
</evidence>
<feature type="compositionally biased region" description="Polar residues" evidence="5">
    <location>
        <begin position="857"/>
        <end position="867"/>
    </location>
</feature>
<comment type="subcellular location">
    <subcellularLocation>
        <location evidence="1">Nucleus</location>
    </subcellularLocation>
</comment>
<feature type="region of interest" description="Disordered" evidence="5">
    <location>
        <begin position="619"/>
        <end position="661"/>
    </location>
</feature>
<feature type="region of interest" description="Disordered" evidence="5">
    <location>
        <begin position="109"/>
        <end position="146"/>
    </location>
</feature>
<feature type="compositionally biased region" description="Polar residues" evidence="5">
    <location>
        <begin position="632"/>
        <end position="643"/>
    </location>
</feature>
<dbReference type="OrthoDB" id="1939398at2759"/>
<dbReference type="Proteomes" id="UP000324897">
    <property type="component" value="Chromosome 5"/>
</dbReference>
<feature type="domain" description="SANT" evidence="6">
    <location>
        <begin position="194"/>
        <end position="240"/>
    </location>
</feature>
<feature type="compositionally biased region" description="Polar residues" evidence="5">
    <location>
        <begin position="723"/>
        <end position="734"/>
    </location>
</feature>
<name>A0A5J9WEB0_9POAL</name>